<keyword evidence="7" id="KW-1185">Reference proteome</keyword>
<dbReference type="PROSITE" id="PS51891">
    <property type="entry name" value="CENP_V_GFA"/>
    <property type="match status" value="1"/>
</dbReference>
<feature type="domain" description="CENP-V/GFA" evidence="5">
    <location>
        <begin position="6"/>
        <end position="117"/>
    </location>
</feature>
<gene>
    <name evidence="6" type="ORF">A8V01_18350</name>
</gene>
<name>A0A2K2G1G4_9SPHN</name>
<evidence type="ECO:0000256" key="1">
    <source>
        <dbReference type="ARBA" id="ARBA00005495"/>
    </source>
</evidence>
<dbReference type="GO" id="GO:0046872">
    <property type="term" value="F:metal ion binding"/>
    <property type="evidence" value="ECO:0007669"/>
    <property type="project" value="UniProtKB-KW"/>
</dbReference>
<evidence type="ECO:0000313" key="6">
    <source>
        <dbReference type="EMBL" id="PNU04877.1"/>
    </source>
</evidence>
<dbReference type="Gene3D" id="3.90.1590.10">
    <property type="entry name" value="glutathione-dependent formaldehyde- activating enzyme (gfa)"/>
    <property type="match status" value="1"/>
</dbReference>
<proteinExistence type="inferred from homology"/>
<keyword evidence="4" id="KW-0456">Lyase</keyword>
<evidence type="ECO:0000259" key="5">
    <source>
        <dbReference type="PROSITE" id="PS51891"/>
    </source>
</evidence>
<dbReference type="GO" id="GO:0016846">
    <property type="term" value="F:carbon-sulfur lyase activity"/>
    <property type="evidence" value="ECO:0007669"/>
    <property type="project" value="InterPro"/>
</dbReference>
<dbReference type="InterPro" id="IPR006913">
    <property type="entry name" value="CENP-V/GFA"/>
</dbReference>
<dbReference type="EMBL" id="LYMM01000030">
    <property type="protein sequence ID" value="PNU04877.1"/>
    <property type="molecule type" value="Genomic_DNA"/>
</dbReference>
<dbReference type="AlphaFoldDB" id="A0A2K2G1G4"/>
<dbReference type="SUPFAM" id="SSF51316">
    <property type="entry name" value="Mss4-like"/>
    <property type="match status" value="1"/>
</dbReference>
<dbReference type="Proteomes" id="UP000236327">
    <property type="component" value="Unassembled WGS sequence"/>
</dbReference>
<evidence type="ECO:0000313" key="7">
    <source>
        <dbReference type="Proteomes" id="UP000236327"/>
    </source>
</evidence>
<evidence type="ECO:0000256" key="2">
    <source>
        <dbReference type="ARBA" id="ARBA00022723"/>
    </source>
</evidence>
<comment type="similarity">
    <text evidence="1">Belongs to the Gfa family.</text>
</comment>
<sequence length="147" mass="15918">MTALLYTGRCNCGAVTAEITAEPVATRQCWCRQCQKTAAGGPTNNAMFPTDSVTLSGARGEFVYVAASGNTLTQEFCLSCGSPVLGRSSARPQFRTIRIGMLEGDHRLRPAMAIWTDDAPDWAMIDPALERWPQQPPAPMPKPTSQD</sequence>
<comment type="caution">
    <text evidence="6">The sequence shown here is derived from an EMBL/GenBank/DDBJ whole genome shotgun (WGS) entry which is preliminary data.</text>
</comment>
<keyword evidence="2" id="KW-0479">Metal-binding</keyword>
<reference evidence="6 7" key="1">
    <citation type="submission" date="2016-05" db="EMBL/GenBank/DDBJ databases">
        <title>Complete genome sequence of Novosphingobium guangzhouense SA925(T).</title>
        <authorList>
            <person name="Sha S."/>
        </authorList>
    </citation>
    <scope>NUCLEOTIDE SEQUENCE [LARGE SCALE GENOMIC DNA]</scope>
    <source>
        <strain evidence="6 7">SA925</strain>
    </source>
</reference>
<dbReference type="PANTHER" id="PTHR33337:SF40">
    <property type="entry name" value="CENP-V_GFA DOMAIN-CONTAINING PROTEIN-RELATED"/>
    <property type="match status" value="1"/>
</dbReference>
<dbReference type="PANTHER" id="PTHR33337">
    <property type="entry name" value="GFA DOMAIN-CONTAINING PROTEIN"/>
    <property type="match status" value="1"/>
</dbReference>
<accession>A0A2K2G1G4</accession>
<keyword evidence="3" id="KW-0862">Zinc</keyword>
<dbReference type="OrthoDB" id="7186766at2"/>
<organism evidence="6 7">
    <name type="scientific">Novosphingobium guangzhouense</name>
    <dbReference type="NCBI Taxonomy" id="1850347"/>
    <lineage>
        <taxon>Bacteria</taxon>
        <taxon>Pseudomonadati</taxon>
        <taxon>Pseudomonadota</taxon>
        <taxon>Alphaproteobacteria</taxon>
        <taxon>Sphingomonadales</taxon>
        <taxon>Sphingomonadaceae</taxon>
        <taxon>Novosphingobium</taxon>
    </lineage>
</organism>
<evidence type="ECO:0000256" key="4">
    <source>
        <dbReference type="ARBA" id="ARBA00023239"/>
    </source>
</evidence>
<protein>
    <submittedName>
        <fullName evidence="6">Aldehyde-activating protein</fullName>
    </submittedName>
</protein>
<dbReference type="InterPro" id="IPR011057">
    <property type="entry name" value="Mss4-like_sf"/>
</dbReference>
<dbReference type="RefSeq" id="WP_103095906.1">
    <property type="nucleotide sequence ID" value="NZ_LYMM01000030.1"/>
</dbReference>
<evidence type="ECO:0000256" key="3">
    <source>
        <dbReference type="ARBA" id="ARBA00022833"/>
    </source>
</evidence>
<dbReference type="Pfam" id="PF04828">
    <property type="entry name" value="GFA"/>
    <property type="match status" value="1"/>
</dbReference>